<dbReference type="NCBIfam" id="NF040535">
    <property type="entry name" value="LiaF_C_term"/>
    <property type="match status" value="1"/>
</dbReference>
<accession>A0ABR8PKN4</accession>
<name>A0ABR8PKN4_9BACL</name>
<dbReference type="InterPro" id="IPR047793">
    <property type="entry name" value="LiaF_C"/>
</dbReference>
<proteinExistence type="predicted"/>
<dbReference type="InterPro" id="IPR024425">
    <property type="entry name" value="LiaF-like_C"/>
</dbReference>
<comment type="caution">
    <text evidence="3">The sequence shown here is derived from an EMBL/GenBank/DDBJ whole genome shotgun (WGS) entry which is preliminary data.</text>
</comment>
<organism evidence="3 4">
    <name type="scientific">Sporosarcina gallistercoris</name>
    <dbReference type="NCBI Taxonomy" id="2762245"/>
    <lineage>
        <taxon>Bacteria</taxon>
        <taxon>Bacillati</taxon>
        <taxon>Bacillota</taxon>
        <taxon>Bacilli</taxon>
        <taxon>Bacillales</taxon>
        <taxon>Caryophanaceae</taxon>
        <taxon>Sporosarcina</taxon>
    </lineage>
</organism>
<feature type="transmembrane region" description="Helical" evidence="1">
    <location>
        <begin position="51"/>
        <end position="84"/>
    </location>
</feature>
<evidence type="ECO:0000259" key="2">
    <source>
        <dbReference type="Pfam" id="PF09922"/>
    </source>
</evidence>
<feature type="transmembrane region" description="Helical" evidence="1">
    <location>
        <begin position="12"/>
        <end position="45"/>
    </location>
</feature>
<reference evidence="3 4" key="1">
    <citation type="submission" date="2020-08" db="EMBL/GenBank/DDBJ databases">
        <title>A Genomic Blueprint of the Chicken Gut Microbiome.</title>
        <authorList>
            <person name="Gilroy R."/>
            <person name="Ravi A."/>
            <person name="Getino M."/>
            <person name="Pursley I."/>
            <person name="Horton D.L."/>
            <person name="Alikhan N.-F."/>
            <person name="Baker D."/>
            <person name="Gharbi K."/>
            <person name="Hall N."/>
            <person name="Watson M."/>
            <person name="Adriaenssens E.M."/>
            <person name="Foster-Nyarko E."/>
            <person name="Jarju S."/>
            <person name="Secka A."/>
            <person name="Antonio M."/>
            <person name="Oren A."/>
            <person name="Chaudhuri R."/>
            <person name="La Ragione R.M."/>
            <person name="Hildebrand F."/>
            <person name="Pallen M.J."/>
        </authorList>
    </citation>
    <scope>NUCLEOTIDE SEQUENCE [LARGE SCALE GENOMIC DNA]</scope>
    <source>
        <strain evidence="3 4">Sa3CUA8</strain>
    </source>
</reference>
<dbReference type="Pfam" id="PF09922">
    <property type="entry name" value="LiaF-like_C"/>
    <property type="match status" value="1"/>
</dbReference>
<keyword evidence="4" id="KW-1185">Reference proteome</keyword>
<sequence length="233" mass="26836">MKRSKTERMTLWIMAFALIVFVEAGLFGNGNVIFFFFGAIALYFGLQRRSKWLVIIGGIFIVIALLSLWSLRLLIFGVLLYLVVRLWKGTPAEEIMRPLKETTRETQNGIWKDRLFSSQSTPFTSYEWQDVHVQGIVGDFYIDVTDTVLPKQTSFISIRQGFGRVKIELPYDLPVRIHCSALFGECRLFDLTPKRLLNESIHMKDGYDRSIGEEAELIISLSVRFGDVEVIRK</sequence>
<dbReference type="RefSeq" id="WP_191690189.1">
    <property type="nucleotide sequence ID" value="NZ_JACSQY010000007.1"/>
</dbReference>
<dbReference type="EMBL" id="JACSQY010000007">
    <property type="protein sequence ID" value="MBD7908741.1"/>
    <property type="molecule type" value="Genomic_DNA"/>
</dbReference>
<dbReference type="Proteomes" id="UP000659496">
    <property type="component" value="Unassembled WGS sequence"/>
</dbReference>
<dbReference type="InterPro" id="IPR016975">
    <property type="entry name" value="Cell_wall_LiaF"/>
</dbReference>
<dbReference type="PIRSF" id="PIRSF031509">
    <property type="entry name" value="Cell_wall_LiaF/YvqF"/>
    <property type="match status" value="1"/>
</dbReference>
<protein>
    <submittedName>
        <fullName evidence="3">Cell wall-active antibiotics response protein</fullName>
    </submittedName>
</protein>
<keyword evidence="1" id="KW-0812">Transmembrane</keyword>
<evidence type="ECO:0000313" key="3">
    <source>
        <dbReference type="EMBL" id="MBD7908741.1"/>
    </source>
</evidence>
<evidence type="ECO:0000256" key="1">
    <source>
        <dbReference type="SAM" id="Phobius"/>
    </source>
</evidence>
<keyword evidence="1" id="KW-1133">Transmembrane helix</keyword>
<gene>
    <name evidence="3" type="ORF">H9659_10405</name>
</gene>
<feature type="domain" description="Cell wall-active antibiotics response LiaF-like C-terminal" evidence="2">
    <location>
        <begin position="116"/>
        <end position="230"/>
    </location>
</feature>
<keyword evidence="1" id="KW-0472">Membrane</keyword>
<evidence type="ECO:0000313" key="4">
    <source>
        <dbReference type="Proteomes" id="UP000659496"/>
    </source>
</evidence>